<evidence type="ECO:0000256" key="4">
    <source>
        <dbReference type="PIRSR" id="PIRSR006278-1"/>
    </source>
</evidence>
<dbReference type="GO" id="GO:0019148">
    <property type="term" value="F:D-cysteine desulfhydrase activity"/>
    <property type="evidence" value="ECO:0007669"/>
    <property type="project" value="TreeGrafter"/>
</dbReference>
<evidence type="ECO:0000259" key="5">
    <source>
        <dbReference type="Pfam" id="PF00291"/>
    </source>
</evidence>
<evidence type="ECO:0000256" key="2">
    <source>
        <dbReference type="ARBA" id="ARBA00008639"/>
    </source>
</evidence>
<feature type="active site" description="Nucleophile" evidence="4">
    <location>
        <position position="14"/>
    </location>
</feature>
<dbReference type="PIRSF" id="PIRSF006278">
    <property type="entry name" value="ACCD_DCysDesulf"/>
    <property type="match status" value="1"/>
</dbReference>
<dbReference type="AlphaFoldDB" id="A0A486XH64"/>
<dbReference type="InterPro" id="IPR036052">
    <property type="entry name" value="TrpB-like_PALP_sf"/>
</dbReference>
<evidence type="ECO:0000256" key="3">
    <source>
        <dbReference type="ARBA" id="ARBA00022898"/>
    </source>
</evidence>
<dbReference type="EMBL" id="CAAJGR010000043">
    <property type="protein sequence ID" value="VHO00739.1"/>
    <property type="molecule type" value="Genomic_DNA"/>
</dbReference>
<keyword evidence="3" id="KW-0663">Pyridoxal phosphate</keyword>
<dbReference type="SUPFAM" id="SSF53686">
    <property type="entry name" value="Tryptophan synthase beta subunit-like PLP-dependent enzymes"/>
    <property type="match status" value="1"/>
</dbReference>
<accession>A0A486XH64</accession>
<feature type="domain" description="Tryptophan synthase beta chain-like PALP" evidence="5">
    <location>
        <begin position="4"/>
        <end position="231"/>
    </location>
</feature>
<dbReference type="EC" id="3.5.99.7" evidence="6"/>
<comment type="similarity">
    <text evidence="2">Belongs to the ACC deaminase/D-cysteine desulfhydrase family.</text>
</comment>
<name>A0A486XH64_9GAMM</name>
<dbReference type="PANTHER" id="PTHR43780">
    <property type="entry name" value="1-AMINOCYCLOPROPANE-1-CARBOXYLATE DEAMINASE-RELATED"/>
    <property type="match status" value="1"/>
</dbReference>
<reference evidence="6" key="1">
    <citation type="submission" date="2019-04" db="EMBL/GenBank/DDBJ databases">
        <authorList>
            <person name="Brambilla D."/>
        </authorList>
    </citation>
    <scope>NUCLEOTIDE SEQUENCE</scope>
    <source>
        <strain evidence="6">BAL1</strain>
    </source>
</reference>
<dbReference type="InterPro" id="IPR027278">
    <property type="entry name" value="ACCD_DCysDesulf"/>
</dbReference>
<gene>
    <name evidence="6" type="ORF">BAL341_177</name>
</gene>
<dbReference type="Pfam" id="PF00291">
    <property type="entry name" value="PALP"/>
    <property type="match status" value="1"/>
</dbReference>
<dbReference type="GO" id="GO:0008660">
    <property type="term" value="F:1-aminocyclopropane-1-carboxylate deaminase activity"/>
    <property type="evidence" value="ECO:0007669"/>
    <property type="project" value="UniProtKB-EC"/>
</dbReference>
<dbReference type="InterPro" id="IPR001926">
    <property type="entry name" value="TrpB-like_PALP"/>
</dbReference>
<evidence type="ECO:0000313" key="6">
    <source>
        <dbReference type="EMBL" id="VHO00739.1"/>
    </source>
</evidence>
<protein>
    <submittedName>
        <fullName evidence="6">1-aminocyclopropane-1-carboxylate deaminase</fullName>
        <ecNumber evidence="6">3.5.99.7</ecNumber>
    </submittedName>
</protein>
<sequence length="259" mass="27721">MDKKGIVTFGGAFSNHLAAVAAICQQQGMRSVALLRADNADPDNPTLALCQKNGMQFELLSRQQYRQRANPAFIREVKQRYAELLLVPEGGSSAEGVQGIAELDLVQTPAGPADVVFCPAASGGTAAGIINRTRDPTQVQAIAVVKDPSLGARITELLLPQHNPNWALLSQYCGPGYAKFEPSTLQFCRDMAQHDVQLEPIYSGKALAGVFQQIAAGQFEPGCRLSFFHTGGLQGLAGLHYRQLITSADYALLSGSSAY</sequence>
<evidence type="ECO:0000256" key="1">
    <source>
        <dbReference type="ARBA" id="ARBA00001933"/>
    </source>
</evidence>
<organism evidence="6">
    <name type="scientific">Rheinheimera sp. BAL341</name>
    <dbReference type="NCBI Taxonomy" id="1708203"/>
    <lineage>
        <taxon>Bacteria</taxon>
        <taxon>Pseudomonadati</taxon>
        <taxon>Pseudomonadota</taxon>
        <taxon>Gammaproteobacteria</taxon>
        <taxon>Chromatiales</taxon>
        <taxon>Chromatiaceae</taxon>
        <taxon>Rheinheimera</taxon>
    </lineage>
</organism>
<dbReference type="PANTHER" id="PTHR43780:SF2">
    <property type="entry name" value="1-AMINOCYCLOPROPANE-1-CARBOXYLATE DEAMINASE-RELATED"/>
    <property type="match status" value="1"/>
</dbReference>
<comment type="cofactor">
    <cofactor evidence="1">
        <name>pyridoxal 5'-phosphate</name>
        <dbReference type="ChEBI" id="CHEBI:597326"/>
    </cofactor>
</comment>
<keyword evidence="6" id="KW-0378">Hydrolase</keyword>
<proteinExistence type="inferred from homology"/>
<dbReference type="Gene3D" id="3.40.50.1100">
    <property type="match status" value="2"/>
</dbReference>